<evidence type="ECO:0000256" key="8">
    <source>
        <dbReference type="HAMAP-Rule" id="MF_00265"/>
    </source>
</evidence>
<dbReference type="AlphaFoldDB" id="A0A0D7EBT4"/>
<dbReference type="GO" id="GO:0000287">
    <property type="term" value="F:magnesium ion binding"/>
    <property type="evidence" value="ECO:0007669"/>
    <property type="project" value="UniProtKB-UniRule"/>
</dbReference>
<evidence type="ECO:0000313" key="10">
    <source>
        <dbReference type="EMBL" id="KIZ38294.1"/>
    </source>
</evidence>
<dbReference type="InterPro" id="IPR022907">
    <property type="entry name" value="VapC_family"/>
</dbReference>
<dbReference type="InterPro" id="IPR050556">
    <property type="entry name" value="Type_II_TA_system_RNase"/>
</dbReference>
<evidence type="ECO:0000256" key="2">
    <source>
        <dbReference type="ARBA" id="ARBA00022649"/>
    </source>
</evidence>
<dbReference type="InterPro" id="IPR029060">
    <property type="entry name" value="PIN-like_dom_sf"/>
</dbReference>
<feature type="binding site" evidence="8">
    <location>
        <position position="104"/>
    </location>
    <ligand>
        <name>Mg(2+)</name>
        <dbReference type="ChEBI" id="CHEBI:18420"/>
    </ligand>
</feature>
<dbReference type="HAMAP" id="MF_00265">
    <property type="entry name" value="VapC_Nob1"/>
    <property type="match status" value="1"/>
</dbReference>
<evidence type="ECO:0000256" key="3">
    <source>
        <dbReference type="ARBA" id="ARBA00022722"/>
    </source>
</evidence>
<accession>A0A0D7EBT4</accession>
<gene>
    <name evidence="8" type="primary">vapC</name>
    <name evidence="10" type="ORF">OO17_22960</name>
</gene>
<keyword evidence="6 8" id="KW-0460">Magnesium</keyword>
<evidence type="ECO:0000256" key="6">
    <source>
        <dbReference type="ARBA" id="ARBA00022842"/>
    </source>
</evidence>
<evidence type="ECO:0000256" key="5">
    <source>
        <dbReference type="ARBA" id="ARBA00022801"/>
    </source>
</evidence>
<dbReference type="OrthoDB" id="7188375at2"/>
<dbReference type="InterPro" id="IPR002716">
    <property type="entry name" value="PIN_dom"/>
</dbReference>
<keyword evidence="2 8" id="KW-1277">Toxin-antitoxin system</keyword>
<dbReference type="Proteomes" id="UP000032515">
    <property type="component" value="Unassembled WGS sequence"/>
</dbReference>
<dbReference type="Pfam" id="PF01850">
    <property type="entry name" value="PIN"/>
    <property type="match status" value="1"/>
</dbReference>
<dbReference type="EC" id="3.1.-.-" evidence="8"/>
<comment type="function">
    <text evidence="8">Toxic component of a toxin-antitoxin (TA) system. An RNase.</text>
</comment>
<dbReference type="GO" id="GO:0004540">
    <property type="term" value="F:RNA nuclease activity"/>
    <property type="evidence" value="ECO:0007669"/>
    <property type="project" value="InterPro"/>
</dbReference>
<dbReference type="PATRIC" id="fig|1076.23.peg.5482"/>
<evidence type="ECO:0000259" key="9">
    <source>
        <dbReference type="Pfam" id="PF01850"/>
    </source>
</evidence>
<proteinExistence type="inferred from homology"/>
<evidence type="ECO:0000313" key="11">
    <source>
        <dbReference type="Proteomes" id="UP000032515"/>
    </source>
</evidence>
<reference evidence="10 11" key="1">
    <citation type="submission" date="2014-11" db="EMBL/GenBank/DDBJ databases">
        <title>Genomics and ecophysiology of heterotrophic nitrogen fixing bacteria isolated from estuarine surface water.</title>
        <authorList>
            <person name="Bentzon-Tilia M."/>
            <person name="Severin I."/>
            <person name="Hansen L.H."/>
            <person name="Riemann L."/>
        </authorList>
    </citation>
    <scope>NUCLEOTIDE SEQUENCE [LARGE SCALE GENOMIC DNA]</scope>
    <source>
        <strain evidence="10 11">BAL398</strain>
    </source>
</reference>
<feature type="domain" description="PIN" evidence="9">
    <location>
        <begin position="2"/>
        <end position="122"/>
    </location>
</feature>
<name>A0A0D7EBT4_RHOPL</name>
<dbReference type="SUPFAM" id="SSF88723">
    <property type="entry name" value="PIN domain-like"/>
    <property type="match status" value="1"/>
</dbReference>
<protein>
    <recommendedName>
        <fullName evidence="8">Ribonuclease VapC</fullName>
        <shortName evidence="8">RNase VapC</shortName>
        <ecNumber evidence="8">3.1.-.-</ecNumber>
    </recommendedName>
    <alternativeName>
        <fullName evidence="8">Toxin VapC</fullName>
    </alternativeName>
</protein>
<dbReference type="EMBL" id="JXXE01000507">
    <property type="protein sequence ID" value="KIZ38294.1"/>
    <property type="molecule type" value="Genomic_DNA"/>
</dbReference>
<evidence type="ECO:0000256" key="1">
    <source>
        <dbReference type="ARBA" id="ARBA00001946"/>
    </source>
</evidence>
<sequence length="142" mass="15185">MIILDSNVISELMRPAPDAAVMAWIGEQPIAGVFTTTLTQAEIFYGLALLPEGRRRDELTAAARPIFTVDLAGRVLPFDTDAADAYPVIAASRRQSGRPISQIDAQIAAIVRSRGARLATRNISDFADCGITVVDPWAGTSS</sequence>
<comment type="cofactor">
    <cofactor evidence="1 8">
        <name>Mg(2+)</name>
        <dbReference type="ChEBI" id="CHEBI:18420"/>
    </cofactor>
</comment>
<dbReference type="RefSeq" id="WP_044416025.1">
    <property type="nucleotide sequence ID" value="NZ_JXXE01000507.1"/>
</dbReference>
<feature type="binding site" evidence="8">
    <location>
        <position position="5"/>
    </location>
    <ligand>
        <name>Mg(2+)</name>
        <dbReference type="ChEBI" id="CHEBI:18420"/>
    </ligand>
</feature>
<comment type="similarity">
    <text evidence="7 8">Belongs to the PINc/VapC protein family.</text>
</comment>
<keyword evidence="8" id="KW-0800">Toxin</keyword>
<keyword evidence="3 8" id="KW-0540">Nuclease</keyword>
<dbReference type="GO" id="GO:0090729">
    <property type="term" value="F:toxin activity"/>
    <property type="evidence" value="ECO:0007669"/>
    <property type="project" value="UniProtKB-KW"/>
</dbReference>
<dbReference type="PANTHER" id="PTHR33653:SF1">
    <property type="entry name" value="RIBONUCLEASE VAPC2"/>
    <property type="match status" value="1"/>
</dbReference>
<evidence type="ECO:0000256" key="7">
    <source>
        <dbReference type="ARBA" id="ARBA00038093"/>
    </source>
</evidence>
<keyword evidence="5 8" id="KW-0378">Hydrolase</keyword>
<dbReference type="PANTHER" id="PTHR33653">
    <property type="entry name" value="RIBONUCLEASE VAPC2"/>
    <property type="match status" value="1"/>
</dbReference>
<keyword evidence="4 8" id="KW-0479">Metal-binding</keyword>
<dbReference type="Gene3D" id="3.40.50.1010">
    <property type="entry name" value="5'-nuclease"/>
    <property type="match status" value="1"/>
</dbReference>
<evidence type="ECO:0000256" key="4">
    <source>
        <dbReference type="ARBA" id="ARBA00022723"/>
    </source>
</evidence>
<dbReference type="CDD" id="cd18731">
    <property type="entry name" value="PIN_NgFitB-like"/>
    <property type="match status" value="1"/>
</dbReference>
<dbReference type="GO" id="GO:0016787">
    <property type="term" value="F:hydrolase activity"/>
    <property type="evidence" value="ECO:0007669"/>
    <property type="project" value="UniProtKB-KW"/>
</dbReference>
<comment type="caution">
    <text evidence="10">The sequence shown here is derived from an EMBL/GenBank/DDBJ whole genome shotgun (WGS) entry which is preliminary data.</text>
</comment>
<organism evidence="10 11">
    <name type="scientific">Rhodopseudomonas palustris</name>
    <dbReference type="NCBI Taxonomy" id="1076"/>
    <lineage>
        <taxon>Bacteria</taxon>
        <taxon>Pseudomonadati</taxon>
        <taxon>Pseudomonadota</taxon>
        <taxon>Alphaproteobacteria</taxon>
        <taxon>Hyphomicrobiales</taxon>
        <taxon>Nitrobacteraceae</taxon>
        <taxon>Rhodopseudomonas</taxon>
    </lineage>
</organism>